<organism evidence="2 3">
    <name type="scientific">Pontibacter virosus</name>
    <dbReference type="NCBI Taxonomy" id="1765052"/>
    <lineage>
        <taxon>Bacteria</taxon>
        <taxon>Pseudomonadati</taxon>
        <taxon>Bacteroidota</taxon>
        <taxon>Cytophagia</taxon>
        <taxon>Cytophagales</taxon>
        <taxon>Hymenobacteraceae</taxon>
        <taxon>Pontibacter</taxon>
    </lineage>
</organism>
<sequence length="37" mass="3953">MKFKQAFSRGEPPGGVASLEELISPDNEMRCAASTPT</sequence>
<evidence type="ECO:0000313" key="2">
    <source>
        <dbReference type="EMBL" id="PVY40931.1"/>
    </source>
</evidence>
<accession>A0A2U1AX49</accession>
<keyword evidence="3" id="KW-1185">Reference proteome</keyword>
<comment type="caution">
    <text evidence="2">The sequence shown here is derived from an EMBL/GenBank/DDBJ whole genome shotgun (WGS) entry which is preliminary data.</text>
</comment>
<evidence type="ECO:0000313" key="3">
    <source>
        <dbReference type="Proteomes" id="UP000245466"/>
    </source>
</evidence>
<dbReference type="EMBL" id="QEKI01000006">
    <property type="protein sequence ID" value="PVY40931.1"/>
    <property type="molecule type" value="Genomic_DNA"/>
</dbReference>
<proteinExistence type="predicted"/>
<name>A0A2U1AX49_9BACT</name>
<evidence type="ECO:0000256" key="1">
    <source>
        <dbReference type="SAM" id="MobiDB-lite"/>
    </source>
</evidence>
<protein>
    <submittedName>
        <fullName evidence="2">Uncharacterized protein</fullName>
    </submittedName>
</protein>
<dbReference type="AlphaFoldDB" id="A0A2U1AX49"/>
<gene>
    <name evidence="2" type="ORF">C8E01_106273</name>
</gene>
<dbReference type="Proteomes" id="UP000245466">
    <property type="component" value="Unassembled WGS sequence"/>
</dbReference>
<feature type="region of interest" description="Disordered" evidence="1">
    <location>
        <begin position="1"/>
        <end position="37"/>
    </location>
</feature>
<reference evidence="2 3" key="1">
    <citation type="submission" date="2018-04" db="EMBL/GenBank/DDBJ databases">
        <title>Genomic Encyclopedia of Type Strains, Phase IV (KMG-IV): sequencing the most valuable type-strain genomes for metagenomic binning, comparative biology and taxonomic classification.</title>
        <authorList>
            <person name="Goeker M."/>
        </authorList>
    </citation>
    <scope>NUCLEOTIDE SEQUENCE [LARGE SCALE GENOMIC DNA]</scope>
    <source>
        <strain evidence="2 3">DSM 100231</strain>
    </source>
</reference>